<dbReference type="PANTHER" id="PTHR36143:SF4">
    <property type="entry name" value="OS08G0177500 PROTEIN"/>
    <property type="match status" value="1"/>
</dbReference>
<comment type="caution">
    <text evidence="3">The sequence shown here is derived from an EMBL/GenBank/DDBJ whole genome shotgun (WGS) entry which is preliminary data.</text>
</comment>
<gene>
    <name evidence="3" type="ORF">OIU77_004904</name>
</gene>
<dbReference type="PANTHER" id="PTHR36143">
    <property type="entry name" value="OS08G0177500 PROTEIN"/>
    <property type="match status" value="1"/>
</dbReference>
<evidence type="ECO:0000256" key="1">
    <source>
        <dbReference type="SAM" id="Coils"/>
    </source>
</evidence>
<reference evidence="3" key="2">
    <citation type="journal article" date="2023" name="Int. J. Mol. Sci.">
        <title>De Novo Assembly and Annotation of 11 Diverse Shrub Willow (Salix) Genomes Reveals Novel Gene Organization in Sex-Linked Regions.</title>
        <authorList>
            <person name="Hyden B."/>
            <person name="Feng K."/>
            <person name="Yates T.B."/>
            <person name="Jawdy S."/>
            <person name="Cereghino C."/>
            <person name="Smart L.B."/>
            <person name="Muchero W."/>
        </authorList>
    </citation>
    <scope>NUCLEOTIDE SEQUENCE</scope>
    <source>
        <tissue evidence="3">Shoot tip</tissue>
    </source>
</reference>
<keyword evidence="4" id="KW-1185">Reference proteome</keyword>
<proteinExistence type="predicted"/>
<reference evidence="3" key="1">
    <citation type="submission" date="2022-10" db="EMBL/GenBank/DDBJ databases">
        <authorList>
            <person name="Hyden B.L."/>
            <person name="Feng K."/>
            <person name="Yates T."/>
            <person name="Jawdy S."/>
            <person name="Smart L.B."/>
            <person name="Muchero W."/>
        </authorList>
    </citation>
    <scope>NUCLEOTIDE SEQUENCE</scope>
    <source>
        <tissue evidence="3">Shoot tip</tissue>
    </source>
</reference>
<feature type="coiled-coil region" evidence="1">
    <location>
        <begin position="52"/>
        <end position="79"/>
    </location>
</feature>
<feature type="region of interest" description="Disordered" evidence="2">
    <location>
        <begin position="83"/>
        <end position="112"/>
    </location>
</feature>
<keyword evidence="1" id="KW-0175">Coiled coil</keyword>
<sequence length="112" mass="13062">MELDRRLLEMRSTIGSMKDEQKIMESALEERQSEIKMLRETSKGAGKETLQMVALRESLKQKEAEIEDLKRRLDEYPAKIWSVSTDDPSKPTCKHNCDLEYDKPGSDRGWKE</sequence>
<accession>A0ABQ9AY00</accession>
<evidence type="ECO:0000256" key="2">
    <source>
        <dbReference type="SAM" id="MobiDB-lite"/>
    </source>
</evidence>
<dbReference type="Proteomes" id="UP001141253">
    <property type="component" value="Chromosome 13"/>
</dbReference>
<name>A0ABQ9AY00_9ROSI</name>
<feature type="compositionally biased region" description="Basic and acidic residues" evidence="2">
    <location>
        <begin position="95"/>
        <end position="112"/>
    </location>
</feature>
<dbReference type="Gene3D" id="1.10.287.1490">
    <property type="match status" value="1"/>
</dbReference>
<dbReference type="EMBL" id="JAPFFI010000015">
    <property type="protein sequence ID" value="KAJ6360968.1"/>
    <property type="molecule type" value="Genomic_DNA"/>
</dbReference>
<protein>
    <submittedName>
        <fullName evidence="3">Uncharacterized protein</fullName>
    </submittedName>
</protein>
<evidence type="ECO:0000313" key="4">
    <source>
        <dbReference type="Proteomes" id="UP001141253"/>
    </source>
</evidence>
<evidence type="ECO:0000313" key="3">
    <source>
        <dbReference type="EMBL" id="KAJ6360968.1"/>
    </source>
</evidence>
<organism evidence="3 4">
    <name type="scientific">Salix suchowensis</name>
    <dbReference type="NCBI Taxonomy" id="1278906"/>
    <lineage>
        <taxon>Eukaryota</taxon>
        <taxon>Viridiplantae</taxon>
        <taxon>Streptophyta</taxon>
        <taxon>Embryophyta</taxon>
        <taxon>Tracheophyta</taxon>
        <taxon>Spermatophyta</taxon>
        <taxon>Magnoliopsida</taxon>
        <taxon>eudicotyledons</taxon>
        <taxon>Gunneridae</taxon>
        <taxon>Pentapetalae</taxon>
        <taxon>rosids</taxon>
        <taxon>fabids</taxon>
        <taxon>Malpighiales</taxon>
        <taxon>Salicaceae</taxon>
        <taxon>Saliceae</taxon>
        <taxon>Salix</taxon>
    </lineage>
</organism>